<gene>
    <name evidence="3" type="ORF">P8936_12200</name>
</gene>
<sequence length="251" mass="26126">MLFRTRLLLVFAVLLAAFTLNPHAKAEAIRVNGTCEVGNCSNPGILNAGGSLSSPFDFTYSFANTDSYRLEGTVYAYQQPAADLLGVSNFIVTYLGNSSATVSGNDVLTGELLQEYPGHGAGTRSYFETLGGTFGPGLGLASSASATFGENGHLTPSLGPVSPPPADFSVSKSGTIYLPAELPELDYSYTLDFGQGSSPGSSITLYPTTPPPVNQAPVPEPNTTILLGTGLLGCAGAVRRKLIWGRPPQTV</sequence>
<protein>
    <submittedName>
        <fullName evidence="3">PEP-CTERM sorting domain-containing protein</fullName>
    </submittedName>
</protein>
<organism evidence="3">
    <name type="scientific">Edaphobacter paludis</name>
    <dbReference type="NCBI Taxonomy" id="3035702"/>
    <lineage>
        <taxon>Bacteria</taxon>
        <taxon>Pseudomonadati</taxon>
        <taxon>Acidobacteriota</taxon>
        <taxon>Terriglobia</taxon>
        <taxon>Terriglobales</taxon>
        <taxon>Acidobacteriaceae</taxon>
        <taxon>Edaphobacter</taxon>
    </lineage>
</organism>
<feature type="chain" id="PRO_5043896427" evidence="1">
    <location>
        <begin position="25"/>
        <end position="251"/>
    </location>
</feature>
<dbReference type="InterPro" id="IPR013424">
    <property type="entry name" value="Ice-binding_C"/>
</dbReference>
<reference evidence="3" key="1">
    <citation type="submission" date="2023-03" db="EMBL/GenBank/DDBJ databases">
        <title>Edaphobacter sp.</title>
        <authorList>
            <person name="Huber K.J."/>
            <person name="Papendorf J."/>
            <person name="Pilke C."/>
            <person name="Bunk B."/>
            <person name="Sproeer C."/>
            <person name="Pester M."/>
        </authorList>
    </citation>
    <scope>NUCLEOTIDE SEQUENCE</scope>
    <source>
        <strain evidence="3">DSM 109920</strain>
    </source>
</reference>
<dbReference type="NCBIfam" id="TIGR02595">
    <property type="entry name" value="PEP_CTERM"/>
    <property type="match status" value="1"/>
</dbReference>
<dbReference type="EMBL" id="CP121195">
    <property type="protein sequence ID" value="XBH12452.1"/>
    <property type="molecule type" value="Genomic_DNA"/>
</dbReference>
<proteinExistence type="predicted"/>
<dbReference type="AlphaFoldDB" id="A0AAU7D5M8"/>
<feature type="domain" description="Ice-binding protein C-terminal" evidence="2">
    <location>
        <begin position="217"/>
        <end position="240"/>
    </location>
</feature>
<feature type="signal peptide" evidence="1">
    <location>
        <begin position="1"/>
        <end position="24"/>
    </location>
</feature>
<evidence type="ECO:0000313" key="3">
    <source>
        <dbReference type="EMBL" id="XBH12452.1"/>
    </source>
</evidence>
<evidence type="ECO:0000259" key="2">
    <source>
        <dbReference type="Pfam" id="PF07589"/>
    </source>
</evidence>
<evidence type="ECO:0000256" key="1">
    <source>
        <dbReference type="SAM" id="SignalP"/>
    </source>
</evidence>
<dbReference type="RefSeq" id="WP_348269474.1">
    <property type="nucleotide sequence ID" value="NZ_CP121195.1"/>
</dbReference>
<dbReference type="Pfam" id="PF07589">
    <property type="entry name" value="PEP-CTERM"/>
    <property type="match status" value="1"/>
</dbReference>
<name>A0AAU7D5M8_9BACT</name>
<accession>A0AAU7D5M8</accession>
<keyword evidence="1" id="KW-0732">Signal</keyword>